<evidence type="ECO:0000259" key="1">
    <source>
        <dbReference type="Pfam" id="PF06974"/>
    </source>
</evidence>
<dbReference type="EMBL" id="FJ086062">
    <property type="protein sequence ID" value="AFG52736.1"/>
    <property type="molecule type" value="Genomic_DNA"/>
</dbReference>
<dbReference type="InterPro" id="IPR009721">
    <property type="entry name" value="O-acyltransferase_WSD1_C"/>
</dbReference>
<proteinExistence type="predicted"/>
<evidence type="ECO:0000313" key="2">
    <source>
        <dbReference type="EMBL" id="AFG52735.1"/>
    </source>
</evidence>
<gene>
    <name evidence="2" type="ORF">0_957_01</name>
</gene>
<dbReference type="EMBL" id="FJ086070">
    <property type="protein sequence ID" value="AFG52740.1"/>
    <property type="molecule type" value="Genomic_DNA"/>
</dbReference>
<protein>
    <recommendedName>
        <fullName evidence="1">O-acyltransferase WSD1 C-terminal domain-containing protein</fullName>
    </recommendedName>
</protein>
<name>H9VSJ2_PINTA</name>
<evidence type="ECO:0000313" key="3">
    <source>
        <dbReference type="EMBL" id="AFG52736.1"/>
    </source>
</evidence>
<dbReference type="Pfam" id="PF06974">
    <property type="entry name" value="WS_DGAT_C"/>
    <property type="match status" value="1"/>
</dbReference>
<dbReference type="EMBL" id="FJ086065">
    <property type="protein sequence ID" value="AFG52735.1"/>
    <property type="molecule type" value="Genomic_DNA"/>
</dbReference>
<feature type="domain" description="O-acyltransferase WSD1 C-terminal" evidence="1">
    <location>
        <begin position="2"/>
        <end position="133"/>
    </location>
</feature>
<dbReference type="PANTHER" id="PTHR31650">
    <property type="entry name" value="O-ACYLTRANSFERASE (WSD1-LIKE) FAMILY PROTEIN"/>
    <property type="match status" value="1"/>
</dbReference>
<organism evidence="2">
    <name type="scientific">Pinus taeda</name>
    <name type="common">Loblolly pine</name>
    <dbReference type="NCBI Taxonomy" id="3352"/>
    <lineage>
        <taxon>Eukaryota</taxon>
        <taxon>Viridiplantae</taxon>
        <taxon>Streptophyta</taxon>
        <taxon>Embryophyta</taxon>
        <taxon>Tracheophyta</taxon>
        <taxon>Spermatophyta</taxon>
        <taxon>Pinopsida</taxon>
        <taxon>Pinidae</taxon>
        <taxon>Conifers I</taxon>
        <taxon>Pinales</taxon>
        <taxon>Pinaceae</taxon>
        <taxon>Pinus</taxon>
        <taxon>Pinus subgen. Pinus</taxon>
    </lineage>
</organism>
<feature type="non-terminal residue" evidence="2">
    <location>
        <position position="1"/>
    </location>
</feature>
<dbReference type="AlphaFoldDB" id="H9VSJ2"/>
<reference evidence="2" key="1">
    <citation type="submission" date="2008-08" db="EMBL/GenBank/DDBJ databases">
        <title>Nucleotide Diversity and Divergence in the Loblolly Pine Gene Space.</title>
        <authorList>
            <person name="Neale D.B."/>
            <person name="Wegrzyn J.L."/>
            <person name="Lee J.M."/>
            <person name="Eckert A.J."/>
            <person name="Liechty J.D."/>
            <person name="Stevens K.A."/>
            <person name="Langley C.H."/>
        </authorList>
    </citation>
    <scope>NUCLEOTIDE SEQUENCE</scope>
    <source>
        <strain evidence="4">5316</strain>
        <strain evidence="3">5324</strain>
        <strain evidence="2">5328</strain>
        <tissue evidence="2">Megagametophyte</tissue>
    </source>
</reference>
<dbReference type="InterPro" id="IPR045034">
    <property type="entry name" value="O-acyltransferase_WSD1-like"/>
</dbReference>
<dbReference type="GO" id="GO:0008374">
    <property type="term" value="F:O-acyltransferase activity"/>
    <property type="evidence" value="ECO:0007669"/>
    <property type="project" value="InterPro"/>
</dbReference>
<evidence type="ECO:0000313" key="4">
    <source>
        <dbReference type="EMBL" id="AFG52740.1"/>
    </source>
</evidence>
<dbReference type="PANTHER" id="PTHR31650:SF34">
    <property type="entry name" value="O-ACYLTRANSFERASE WSD1-LIKE ISOFORM X1"/>
    <property type="match status" value="1"/>
</dbReference>
<sequence>IPMEKLDNPLDILGKVKEILDRKKMSFAIFIMGKVLGYVTKFKGPQATAKCMYKTLVNTTLAVTNMAGPGEQISLAGNKVKTLYFSVSGVPQALLVTSTTYMGSLRVQVIAAKGYVDATLLSRCFAHCFQEMKEAARI</sequence>
<accession>H9VSJ2</accession>
<dbReference type="GO" id="GO:0019432">
    <property type="term" value="P:triglyceride biosynthetic process"/>
    <property type="evidence" value="ECO:0007669"/>
    <property type="project" value="TreeGrafter"/>
</dbReference>
<dbReference type="GO" id="GO:0005886">
    <property type="term" value="C:plasma membrane"/>
    <property type="evidence" value="ECO:0007669"/>
    <property type="project" value="TreeGrafter"/>
</dbReference>